<proteinExistence type="predicted"/>
<sequence>MAHKRAPVHADQDRQLAREEKHHLRRERRERSYDKFRLGLLSSFRRSDYENTRELLEGVLQRALTRRWWVHLEREQRRAVWMWMIDLHKAMGKLYEGDLISVRPAPELEIQEGSKYADEQRKANKTLHVLALSIRNSMVLDNHNSATSQDRGPWWSLPKPSTTQNFRQIGRRAARRYGTTKEAWEAGEAF</sequence>
<reference evidence="2" key="1">
    <citation type="journal article" date="2014" name="Genome Announc.">
        <title>Draft genome sequence of Rhodosporidium toruloides CECT1137, an oleaginous yeast of biotechnological interest.</title>
        <authorList>
            <person name="Morin N."/>
            <person name="Calcas X."/>
            <person name="Devillers H."/>
            <person name="Durrens P."/>
            <person name="Sherman D.J."/>
            <person name="Nicaud J.-M."/>
            <person name="Neuveglise C."/>
        </authorList>
    </citation>
    <scope>NUCLEOTIDE SEQUENCE</scope>
    <source>
        <strain evidence="2">CECT1137</strain>
    </source>
</reference>
<dbReference type="AlphaFoldDB" id="A0A061AYN9"/>
<name>A0A061AYN9_RHOTO</name>
<protein>
    <submittedName>
        <fullName evidence="2">RHTO0S04e10902g1_1</fullName>
    </submittedName>
</protein>
<dbReference type="EMBL" id="LK052939">
    <property type="protein sequence ID" value="CDR39855.1"/>
    <property type="molecule type" value="Genomic_DNA"/>
</dbReference>
<accession>A0A061AYN9</accession>
<gene>
    <name evidence="2" type="ORF">RHTO0S_04e10902g</name>
</gene>
<evidence type="ECO:0000256" key="1">
    <source>
        <dbReference type="SAM" id="MobiDB-lite"/>
    </source>
</evidence>
<feature type="region of interest" description="Disordered" evidence="1">
    <location>
        <begin position="1"/>
        <end position="26"/>
    </location>
</feature>
<evidence type="ECO:0000313" key="2">
    <source>
        <dbReference type="EMBL" id="CDR39855.1"/>
    </source>
</evidence>
<organism evidence="2">
    <name type="scientific">Rhodotorula toruloides</name>
    <name type="common">Yeast</name>
    <name type="synonym">Rhodosporidium toruloides</name>
    <dbReference type="NCBI Taxonomy" id="5286"/>
    <lineage>
        <taxon>Eukaryota</taxon>
        <taxon>Fungi</taxon>
        <taxon>Dikarya</taxon>
        <taxon>Basidiomycota</taxon>
        <taxon>Pucciniomycotina</taxon>
        <taxon>Microbotryomycetes</taxon>
        <taxon>Sporidiobolales</taxon>
        <taxon>Sporidiobolaceae</taxon>
        <taxon>Rhodotorula</taxon>
    </lineage>
</organism>
<feature type="compositionally biased region" description="Basic and acidic residues" evidence="1">
    <location>
        <begin position="8"/>
        <end position="26"/>
    </location>
</feature>